<name>A0A668VG64_OREAU</name>
<feature type="compositionally biased region" description="Low complexity" evidence="1">
    <location>
        <begin position="237"/>
        <end position="252"/>
    </location>
</feature>
<feature type="compositionally biased region" description="Pro residues" evidence="1">
    <location>
        <begin position="141"/>
        <end position="179"/>
    </location>
</feature>
<feature type="region of interest" description="Disordered" evidence="1">
    <location>
        <begin position="108"/>
        <end position="198"/>
    </location>
</feature>
<feature type="compositionally biased region" description="Basic and acidic residues" evidence="1">
    <location>
        <begin position="424"/>
        <end position="439"/>
    </location>
</feature>
<accession>A0A668VG64</accession>
<dbReference type="AlphaFoldDB" id="A0A668VG64"/>
<dbReference type="GO" id="GO:0005634">
    <property type="term" value="C:nucleus"/>
    <property type="evidence" value="ECO:0007669"/>
    <property type="project" value="TreeGrafter"/>
</dbReference>
<dbReference type="Gene3D" id="1.25.40.990">
    <property type="match status" value="1"/>
</dbReference>
<dbReference type="Proteomes" id="UP000472276">
    <property type="component" value="Unassembled WGS sequence"/>
</dbReference>
<dbReference type="PANTHER" id="PTHR12436">
    <property type="entry name" value="80 KDA MCM3-ASSOCIATED PROTEIN"/>
    <property type="match status" value="1"/>
</dbReference>
<sequence length="768" mass="84742">MAANTTQAAPTTNWSYGAAADGQVHENPEWEKARQALASISKSQTSAKTTQAGQFQPAATDSAAMQQQQYYPWYQQTQQHYPGYTYPYNYYYPMGPYGGAYPSNQYGVPPGPYPGTPTSNGQPPPVPGMEDQSPSYTSPTQPQPPPPATPQPPQSPTTSENPPPPPPLPFPHHPTPSTPLPHHKLLTIPTTGSVFGDQSSSVHQNVKISNMNKLTYQVSPVSNQAFPPGEQPSGLNPAPSSPATASAAPGGPQTRPQDWPQAMKEYVQRCFTACETEEDKDRTEKVLKEVLQDRLKDGSAYTIDWTREPLPELKVKQSRWESVAPQRTTDPSVGCGGSTVAGASRGRGIGHRLGNYRNIFSQRSPTSSSSDSSSRSPSPSHSRHRDRSNQRHRRSDSDSQSDSSICSDLRPQLSRRGQKGGRGRGNDRDRGRGGGERGRGRGGKGRGRRNMDDSAVGKKRKGGSAGLDFHDPNREAKKQSRAARFQKQLRSEPLVLSINALDLPDGTQEGLSWEDCPIVGTCQDITKHYLRLTCAPDPSTVRPVHVLRKSLQAVKAHWKTNQDYAYACEQMKSIRQDLTVQGIRTEFTVEVYECHARIALEKGDHEEFNQCQTQLKALYKDNPSENIGEFTAYRLLYYIFTKNSGDLTTELVYLTPALRADDCVAHALALRAAWALGNFRRFFKLYLEAPRMASYLIDKFVERERKAALRAMVKTFRPDLPVQYVQSTLAFSCLDSCMAFLTGLGVTFMPSDPQKIDCKTSTASLAAS</sequence>
<dbReference type="PANTHER" id="PTHR12436:SF4">
    <property type="entry name" value="LEUKOCYTE RECEPTOR CLUSTER MEMBER 8"/>
    <property type="match status" value="1"/>
</dbReference>
<feature type="compositionally biased region" description="Basic residues" evidence="1">
    <location>
        <begin position="381"/>
        <end position="394"/>
    </location>
</feature>
<organism evidence="3 4">
    <name type="scientific">Oreochromis aureus</name>
    <name type="common">Israeli tilapia</name>
    <name type="synonym">Chromis aureus</name>
    <dbReference type="NCBI Taxonomy" id="47969"/>
    <lineage>
        <taxon>Eukaryota</taxon>
        <taxon>Metazoa</taxon>
        <taxon>Chordata</taxon>
        <taxon>Craniata</taxon>
        <taxon>Vertebrata</taxon>
        <taxon>Euteleostomi</taxon>
        <taxon>Actinopterygii</taxon>
        <taxon>Neopterygii</taxon>
        <taxon>Teleostei</taxon>
        <taxon>Neoteleostei</taxon>
        <taxon>Acanthomorphata</taxon>
        <taxon>Ovalentaria</taxon>
        <taxon>Cichlomorphae</taxon>
        <taxon>Cichliformes</taxon>
        <taxon>Cichlidae</taxon>
        <taxon>African cichlids</taxon>
        <taxon>Pseudocrenilabrinae</taxon>
        <taxon>Oreochromini</taxon>
        <taxon>Oreochromis</taxon>
    </lineage>
</organism>
<evidence type="ECO:0000256" key="1">
    <source>
        <dbReference type="SAM" id="MobiDB-lite"/>
    </source>
</evidence>
<feature type="compositionally biased region" description="Low complexity" evidence="1">
    <location>
        <begin position="361"/>
        <end position="380"/>
    </location>
</feature>
<gene>
    <name evidence="3" type="primary">LENG8</name>
</gene>
<dbReference type="InterPro" id="IPR045107">
    <property type="entry name" value="SAC3/GANP/THP3"/>
</dbReference>
<feature type="region of interest" description="Disordered" evidence="1">
    <location>
        <begin position="1"/>
        <end position="60"/>
    </location>
</feature>
<feature type="domain" description="PCI" evidence="2">
    <location>
        <begin position="604"/>
        <end position="768"/>
    </location>
</feature>
<keyword evidence="4" id="KW-1185">Reference proteome</keyword>
<feature type="compositionally biased region" description="Basic and acidic residues" evidence="1">
    <location>
        <begin position="23"/>
        <end position="34"/>
    </location>
</feature>
<dbReference type="PROSITE" id="PS50250">
    <property type="entry name" value="PCI"/>
    <property type="match status" value="1"/>
</dbReference>
<dbReference type="Pfam" id="PF03399">
    <property type="entry name" value="SAC3_GANP"/>
    <property type="match status" value="1"/>
</dbReference>
<dbReference type="InterPro" id="IPR005062">
    <property type="entry name" value="SAC3/GANP/THP3_conserved"/>
</dbReference>
<proteinExistence type="predicted"/>
<feature type="region of interest" description="Disordered" evidence="1">
    <location>
        <begin position="219"/>
        <end position="261"/>
    </location>
</feature>
<feature type="compositionally biased region" description="Polar residues" evidence="1">
    <location>
        <begin position="38"/>
        <end position="60"/>
    </location>
</feature>
<reference evidence="3" key="2">
    <citation type="submission" date="2025-09" db="UniProtKB">
        <authorList>
            <consortium name="Ensembl"/>
        </authorList>
    </citation>
    <scope>IDENTIFICATION</scope>
</reference>
<evidence type="ECO:0000259" key="2">
    <source>
        <dbReference type="PROSITE" id="PS50250"/>
    </source>
</evidence>
<feature type="compositionally biased region" description="Polar residues" evidence="1">
    <location>
        <begin position="188"/>
        <end position="198"/>
    </location>
</feature>
<dbReference type="FunFam" id="1.25.40.990:FF:000002">
    <property type="entry name" value="Leukocyte receptor cluster member 8 homolog"/>
    <property type="match status" value="1"/>
</dbReference>
<evidence type="ECO:0000313" key="3">
    <source>
        <dbReference type="Ensembl" id="ENSOABP00000049253.2"/>
    </source>
</evidence>
<reference evidence="3" key="1">
    <citation type="submission" date="2025-08" db="UniProtKB">
        <authorList>
            <consortium name="Ensembl"/>
        </authorList>
    </citation>
    <scope>IDENTIFICATION</scope>
</reference>
<dbReference type="Ensembl" id="ENSOABT00000050516.2">
    <property type="protein sequence ID" value="ENSOABP00000049253.2"/>
    <property type="gene ID" value="ENSOABG00000021970.2"/>
</dbReference>
<protein>
    <recommendedName>
        <fullName evidence="2">PCI domain-containing protein</fullName>
    </recommendedName>
</protein>
<feature type="compositionally biased region" description="Basic and acidic residues" evidence="1">
    <location>
        <begin position="468"/>
        <end position="478"/>
    </location>
</feature>
<feature type="compositionally biased region" description="Low complexity" evidence="1">
    <location>
        <begin position="1"/>
        <end position="13"/>
    </location>
</feature>
<dbReference type="InterPro" id="IPR000717">
    <property type="entry name" value="PCI_dom"/>
</dbReference>
<evidence type="ECO:0000313" key="4">
    <source>
        <dbReference type="Proteomes" id="UP000472276"/>
    </source>
</evidence>
<feature type="region of interest" description="Disordered" evidence="1">
    <location>
        <begin position="317"/>
        <end position="486"/>
    </location>
</feature>